<evidence type="ECO:0000256" key="1">
    <source>
        <dbReference type="ARBA" id="ARBA00005422"/>
    </source>
</evidence>
<keyword evidence="5" id="KW-1185">Reference proteome</keyword>
<dbReference type="GO" id="GO:0003743">
    <property type="term" value="F:translation initiation factor activity"/>
    <property type="evidence" value="ECO:0007669"/>
    <property type="project" value="UniProtKB-KW"/>
</dbReference>
<dbReference type="InterPro" id="IPR005874">
    <property type="entry name" value="SUI1_euk"/>
</dbReference>
<reference evidence="4 5" key="1">
    <citation type="journal article" date="2024" name="BMC Biol.">
        <title>Comparative genomics of Ascetosporea gives new insight into the evolutionary basis for animal parasitism in Rhizaria.</title>
        <authorList>
            <person name="Hiltunen Thoren M."/>
            <person name="Onut-Brannstrom I."/>
            <person name="Alfjorden A."/>
            <person name="Peckova H."/>
            <person name="Swords F."/>
            <person name="Hooper C."/>
            <person name="Holzer A.S."/>
            <person name="Bass D."/>
            <person name="Burki F."/>
        </authorList>
    </citation>
    <scope>NUCLEOTIDE SEQUENCE [LARGE SCALE GENOMIC DNA]</scope>
    <source>
        <strain evidence="4">20-A016</strain>
    </source>
</reference>
<dbReference type="CDD" id="cd11566">
    <property type="entry name" value="eIF1_SUI1"/>
    <property type="match status" value="1"/>
</dbReference>
<gene>
    <name evidence="4" type="primary">EIF1B</name>
    <name evidence="4" type="ORF">MHBO_005165</name>
</gene>
<accession>A0ABV2AV95</accession>
<dbReference type="PIRSF" id="PIRSF004499">
    <property type="entry name" value="SUI1_euk"/>
    <property type="match status" value="1"/>
</dbReference>
<comment type="similarity">
    <text evidence="1">Belongs to the SUI1 family.</text>
</comment>
<evidence type="ECO:0000259" key="3">
    <source>
        <dbReference type="PROSITE" id="PS50296"/>
    </source>
</evidence>
<name>A0ABV2AV95_9EUKA</name>
<sequence>EADEINSIANYIHIRLQRRNGRKSLTTVQGLAEDLDVNKILKYLRKTYSTNGTVVNDKEFGSIIQLQGDQRKNVANFFIRYSICKANEIKVHGT</sequence>
<evidence type="ECO:0000256" key="2">
    <source>
        <dbReference type="ARBA" id="ARBA00022917"/>
    </source>
</evidence>
<feature type="non-terminal residue" evidence="4">
    <location>
        <position position="1"/>
    </location>
</feature>
<keyword evidence="4" id="KW-0396">Initiation factor</keyword>
<feature type="domain" description="SUI1" evidence="3">
    <location>
        <begin position="12"/>
        <end position="82"/>
    </location>
</feature>
<proteinExistence type="inferred from homology"/>
<dbReference type="InterPro" id="IPR036877">
    <property type="entry name" value="SUI1_dom_sf"/>
</dbReference>
<keyword evidence="2" id="KW-0648">Protein biosynthesis</keyword>
<dbReference type="PANTHER" id="PTHR10388">
    <property type="entry name" value="EUKARYOTIC TRANSLATION INITIATION FACTOR SUI1"/>
    <property type="match status" value="1"/>
</dbReference>
<protein>
    <submittedName>
        <fullName evidence="4">Eukaryotic translation initiation factor 1b</fullName>
    </submittedName>
</protein>
<organism evidence="4 5">
    <name type="scientific">Bonamia ostreae</name>
    <dbReference type="NCBI Taxonomy" id="126728"/>
    <lineage>
        <taxon>Eukaryota</taxon>
        <taxon>Sar</taxon>
        <taxon>Rhizaria</taxon>
        <taxon>Endomyxa</taxon>
        <taxon>Ascetosporea</taxon>
        <taxon>Haplosporida</taxon>
        <taxon>Bonamia</taxon>
    </lineage>
</organism>
<dbReference type="PROSITE" id="PS50296">
    <property type="entry name" value="SUI1"/>
    <property type="match status" value="1"/>
</dbReference>
<dbReference type="SUPFAM" id="SSF55159">
    <property type="entry name" value="eIF1-like"/>
    <property type="match status" value="1"/>
</dbReference>
<dbReference type="Pfam" id="PF01253">
    <property type="entry name" value="SUI1"/>
    <property type="match status" value="1"/>
</dbReference>
<dbReference type="Gene3D" id="3.30.780.10">
    <property type="entry name" value="SUI1-like domain"/>
    <property type="match status" value="1"/>
</dbReference>
<evidence type="ECO:0000313" key="4">
    <source>
        <dbReference type="EMBL" id="MES1923571.1"/>
    </source>
</evidence>
<evidence type="ECO:0000313" key="5">
    <source>
        <dbReference type="Proteomes" id="UP001439008"/>
    </source>
</evidence>
<dbReference type="InterPro" id="IPR001950">
    <property type="entry name" value="SUI1"/>
</dbReference>
<dbReference type="Proteomes" id="UP001439008">
    <property type="component" value="Unassembled WGS sequence"/>
</dbReference>
<dbReference type="EMBL" id="JBDODL010006934">
    <property type="protein sequence ID" value="MES1923571.1"/>
    <property type="molecule type" value="Genomic_DNA"/>
</dbReference>
<comment type="caution">
    <text evidence="4">The sequence shown here is derived from an EMBL/GenBank/DDBJ whole genome shotgun (WGS) entry which is preliminary data.</text>
</comment>